<dbReference type="EC" id="3.6.1.27" evidence="3"/>
<feature type="domain" description="Phosphatidic acid phosphatase type 2/haloperoxidase" evidence="2">
    <location>
        <begin position="116"/>
        <end position="191"/>
    </location>
</feature>
<dbReference type="InterPro" id="IPR000326">
    <property type="entry name" value="PAP2/HPO"/>
</dbReference>
<feature type="transmembrane region" description="Helical" evidence="1">
    <location>
        <begin position="178"/>
        <end position="196"/>
    </location>
</feature>
<organism evidence="3 4">
    <name type="scientific">Saccharothrix tamanrassetensis</name>
    <dbReference type="NCBI Taxonomy" id="1051531"/>
    <lineage>
        <taxon>Bacteria</taxon>
        <taxon>Bacillati</taxon>
        <taxon>Actinomycetota</taxon>
        <taxon>Actinomycetes</taxon>
        <taxon>Pseudonocardiales</taxon>
        <taxon>Pseudonocardiaceae</taxon>
        <taxon>Saccharothrix</taxon>
    </lineage>
</organism>
<feature type="transmembrane region" description="Helical" evidence="1">
    <location>
        <begin position="84"/>
        <end position="104"/>
    </location>
</feature>
<keyword evidence="1" id="KW-1133">Transmembrane helix</keyword>
<gene>
    <name evidence="3" type="ORF">FHS29_006480</name>
</gene>
<sequence length="207" mass="21553">MTKALGPRTFLAGVGAVMALASVVLGFSVHRDIPELDAALRDVAVSMGPNTTPVATVVSFLLSPGMAVVALASLTLRAFLARDVLIFKGAVLLGTSWSTVLARYTYDRVRPVEHHLPSYPSGHVTAVTAVVFTGVVLCAHLARHLLRKAVAIAVTAIALTAASRVALEVHWFTDTVGAVLATTGVGLLATLALRLLPVGVGSNREQS</sequence>
<keyword evidence="3" id="KW-0378">Hydrolase</keyword>
<feature type="transmembrane region" description="Helical" evidence="1">
    <location>
        <begin position="124"/>
        <end position="142"/>
    </location>
</feature>
<dbReference type="SUPFAM" id="SSF48317">
    <property type="entry name" value="Acid phosphatase/Vanadium-dependent haloperoxidase"/>
    <property type="match status" value="1"/>
</dbReference>
<accession>A0A841CUN3</accession>
<name>A0A841CUN3_9PSEU</name>
<dbReference type="Gene3D" id="1.20.144.10">
    <property type="entry name" value="Phosphatidic acid phosphatase type 2/haloperoxidase"/>
    <property type="match status" value="1"/>
</dbReference>
<comment type="caution">
    <text evidence="3">The sequence shown here is derived from an EMBL/GenBank/DDBJ whole genome shotgun (WGS) entry which is preliminary data.</text>
</comment>
<keyword evidence="1" id="KW-0472">Membrane</keyword>
<evidence type="ECO:0000313" key="3">
    <source>
        <dbReference type="EMBL" id="MBB5959858.1"/>
    </source>
</evidence>
<keyword evidence="4" id="KW-1185">Reference proteome</keyword>
<dbReference type="RefSeq" id="WP_312865191.1">
    <property type="nucleotide sequence ID" value="NZ_JACHJN010000013.1"/>
</dbReference>
<dbReference type="InterPro" id="IPR036938">
    <property type="entry name" value="PAP2/HPO_sf"/>
</dbReference>
<feature type="transmembrane region" description="Helical" evidence="1">
    <location>
        <begin position="149"/>
        <end position="172"/>
    </location>
</feature>
<dbReference type="GO" id="GO:0050380">
    <property type="term" value="F:undecaprenyl-diphosphatase activity"/>
    <property type="evidence" value="ECO:0007669"/>
    <property type="project" value="UniProtKB-EC"/>
</dbReference>
<proteinExistence type="predicted"/>
<dbReference type="Proteomes" id="UP000547510">
    <property type="component" value="Unassembled WGS sequence"/>
</dbReference>
<dbReference type="EMBL" id="JACHJN010000013">
    <property type="protein sequence ID" value="MBB5959858.1"/>
    <property type="molecule type" value="Genomic_DNA"/>
</dbReference>
<evidence type="ECO:0000313" key="4">
    <source>
        <dbReference type="Proteomes" id="UP000547510"/>
    </source>
</evidence>
<reference evidence="3 4" key="1">
    <citation type="submission" date="2020-08" db="EMBL/GenBank/DDBJ databases">
        <title>Genomic Encyclopedia of Type Strains, Phase III (KMG-III): the genomes of soil and plant-associated and newly described type strains.</title>
        <authorList>
            <person name="Whitman W."/>
        </authorList>
    </citation>
    <scope>NUCLEOTIDE SEQUENCE [LARGE SCALE GENOMIC DNA]</scope>
    <source>
        <strain evidence="3 4">CECT 8640</strain>
    </source>
</reference>
<dbReference type="AlphaFoldDB" id="A0A841CUN3"/>
<dbReference type="Pfam" id="PF01569">
    <property type="entry name" value="PAP2"/>
    <property type="match status" value="1"/>
</dbReference>
<feature type="transmembrane region" description="Helical" evidence="1">
    <location>
        <begin position="50"/>
        <end position="72"/>
    </location>
</feature>
<protein>
    <submittedName>
        <fullName evidence="3">Undecaprenyl-diphosphatase</fullName>
        <ecNumber evidence="3">3.6.1.27</ecNumber>
    </submittedName>
</protein>
<evidence type="ECO:0000259" key="2">
    <source>
        <dbReference type="Pfam" id="PF01569"/>
    </source>
</evidence>
<keyword evidence="1" id="KW-0812">Transmembrane</keyword>
<evidence type="ECO:0000256" key="1">
    <source>
        <dbReference type="SAM" id="Phobius"/>
    </source>
</evidence>